<gene>
    <name evidence="3" type="ORF">CGZ93_17565</name>
</gene>
<dbReference type="InterPro" id="IPR002347">
    <property type="entry name" value="SDR_fam"/>
</dbReference>
<evidence type="ECO:0000256" key="1">
    <source>
        <dbReference type="ARBA" id="ARBA00006484"/>
    </source>
</evidence>
<evidence type="ECO:0000313" key="3">
    <source>
        <dbReference type="EMBL" id="OYO16572.1"/>
    </source>
</evidence>
<proteinExistence type="inferred from homology"/>
<dbReference type="SUPFAM" id="SSF51735">
    <property type="entry name" value="NAD(P)-binding Rossmann-fold domains"/>
    <property type="match status" value="1"/>
</dbReference>
<evidence type="ECO:0000313" key="4">
    <source>
        <dbReference type="Proteomes" id="UP000216311"/>
    </source>
</evidence>
<dbReference type="OrthoDB" id="9775296at2"/>
<accession>A0A255GMF3</accession>
<protein>
    <submittedName>
        <fullName evidence="3">Short-chain dehydrogenase</fullName>
    </submittedName>
</protein>
<organism evidence="3 4">
    <name type="scientific">Enemella dayhoffiae</name>
    <dbReference type="NCBI Taxonomy" id="2016507"/>
    <lineage>
        <taxon>Bacteria</taxon>
        <taxon>Bacillati</taxon>
        <taxon>Actinomycetota</taxon>
        <taxon>Actinomycetes</taxon>
        <taxon>Propionibacteriales</taxon>
        <taxon>Propionibacteriaceae</taxon>
        <taxon>Enemella</taxon>
    </lineage>
</organism>
<dbReference type="Gene3D" id="3.40.50.720">
    <property type="entry name" value="NAD(P)-binding Rossmann-like Domain"/>
    <property type="match status" value="1"/>
</dbReference>
<dbReference type="CDD" id="cd05233">
    <property type="entry name" value="SDR_c"/>
    <property type="match status" value="1"/>
</dbReference>
<dbReference type="GO" id="GO:0030497">
    <property type="term" value="P:fatty acid elongation"/>
    <property type="evidence" value="ECO:0007669"/>
    <property type="project" value="TreeGrafter"/>
</dbReference>
<name>A0A255GMF3_9ACTN</name>
<dbReference type="PRINTS" id="PR00080">
    <property type="entry name" value="SDRFAMILY"/>
</dbReference>
<dbReference type="InterPro" id="IPR036291">
    <property type="entry name" value="NAD(P)-bd_dom_sf"/>
</dbReference>
<dbReference type="GO" id="GO:0016616">
    <property type="term" value="F:oxidoreductase activity, acting on the CH-OH group of donors, NAD or NADP as acceptor"/>
    <property type="evidence" value="ECO:0007669"/>
    <property type="project" value="TreeGrafter"/>
</dbReference>
<comment type="similarity">
    <text evidence="1 2">Belongs to the short-chain dehydrogenases/reductases (SDR) family.</text>
</comment>
<dbReference type="Pfam" id="PF00106">
    <property type="entry name" value="adh_short"/>
    <property type="match status" value="1"/>
</dbReference>
<dbReference type="PANTHER" id="PTHR42760">
    <property type="entry name" value="SHORT-CHAIN DEHYDROGENASES/REDUCTASES FAMILY MEMBER"/>
    <property type="match status" value="1"/>
</dbReference>
<dbReference type="PRINTS" id="PR00081">
    <property type="entry name" value="GDHRDH"/>
</dbReference>
<sequence>MLACYLRSEQPRLTRGRSPPMSVLQDRAVVVTGAGGGIGRAYAEAIVAAGGRVVVNDIAHDRAVEVAEGLGGQAVPSGHDITDWDQARDLVRTCVTEFGTIDGLVNNAGLLALAHPHEQDERDARRLIEVNLMGSIACATAAFAEMVPRGRGSVVNVTSGQQMGDRSMAVYGATKAGTAALTYSWATDLRESGVRVNAVSPMAHTRMAEVYESFVGGGFVGQNRGKDPANNAPLVVWLLSDRSARVTGQVLRCDAETLSVCAHPAVIAEGAQTEGGWDVDKVQRAFDERLLGLLQPGGVRLIEPPRFVDGPRSAGQ</sequence>
<dbReference type="AlphaFoldDB" id="A0A255GMF3"/>
<dbReference type="Proteomes" id="UP000216311">
    <property type="component" value="Unassembled WGS sequence"/>
</dbReference>
<comment type="caution">
    <text evidence="3">The sequence shown here is derived from an EMBL/GenBank/DDBJ whole genome shotgun (WGS) entry which is preliminary data.</text>
</comment>
<dbReference type="EMBL" id="NMVQ01000047">
    <property type="protein sequence ID" value="OYO16572.1"/>
    <property type="molecule type" value="Genomic_DNA"/>
</dbReference>
<dbReference type="PANTHER" id="PTHR42760:SF40">
    <property type="entry name" value="3-OXOACYL-[ACYL-CARRIER-PROTEIN] REDUCTASE, CHLOROPLASTIC"/>
    <property type="match status" value="1"/>
</dbReference>
<keyword evidence="4" id="KW-1185">Reference proteome</keyword>
<evidence type="ECO:0000256" key="2">
    <source>
        <dbReference type="RuleBase" id="RU000363"/>
    </source>
</evidence>
<reference evidence="3 4" key="1">
    <citation type="submission" date="2017-07" db="EMBL/GenBank/DDBJ databases">
        <title>Draft whole genome sequences of clinical Proprionibacteriaceae strains.</title>
        <authorList>
            <person name="Bernier A.-M."/>
            <person name="Bernard K."/>
            <person name="Domingo M.-C."/>
        </authorList>
    </citation>
    <scope>NUCLEOTIDE SEQUENCE [LARGE SCALE GENOMIC DNA]</scope>
    <source>
        <strain evidence="3 4">NML 130396</strain>
    </source>
</reference>